<dbReference type="EMBL" id="JAAMPI010000119">
    <property type="protein sequence ID" value="KAF4635452.1"/>
    <property type="molecule type" value="Genomic_DNA"/>
</dbReference>
<comment type="caution">
    <text evidence="1">The sequence shown here is derived from an EMBL/GenBank/DDBJ whole genome shotgun (WGS) entry which is preliminary data.</text>
</comment>
<gene>
    <name evidence="1" type="ORF">G7Y89_g2648</name>
</gene>
<dbReference type="AlphaFoldDB" id="A0A8H4RVX3"/>
<evidence type="ECO:0000313" key="2">
    <source>
        <dbReference type="Proteomes" id="UP000566819"/>
    </source>
</evidence>
<sequence>MGTRGLLGLIIKGKRHGAYNHFDSYPSGLGSEIAKFILSLTPEEWDEMAKLVEGITWVKEGEKPSKELQERYSSLGFADLQVSNRALEDWYCLLRKVQFDKTLPAIKSGNLKHLVESIDFLKDGLFCEWAYFIDFENKTLETFKNGKAIEQVSFEKLGEAGGEEYMTLLEKRLRREENGEGDEDEDTSRDS</sequence>
<proteinExistence type="predicted"/>
<name>A0A8H4RVX3_9HELO</name>
<dbReference type="OrthoDB" id="3938867at2759"/>
<keyword evidence="2" id="KW-1185">Reference proteome</keyword>
<dbReference type="Proteomes" id="UP000566819">
    <property type="component" value="Unassembled WGS sequence"/>
</dbReference>
<reference evidence="1 2" key="1">
    <citation type="submission" date="2020-03" db="EMBL/GenBank/DDBJ databases">
        <title>Draft Genome Sequence of Cudoniella acicularis.</title>
        <authorList>
            <person name="Buettner E."/>
            <person name="Kellner H."/>
        </authorList>
    </citation>
    <scope>NUCLEOTIDE SEQUENCE [LARGE SCALE GENOMIC DNA]</scope>
    <source>
        <strain evidence="1 2">DSM 108380</strain>
    </source>
</reference>
<organism evidence="1 2">
    <name type="scientific">Cudoniella acicularis</name>
    <dbReference type="NCBI Taxonomy" id="354080"/>
    <lineage>
        <taxon>Eukaryota</taxon>
        <taxon>Fungi</taxon>
        <taxon>Dikarya</taxon>
        <taxon>Ascomycota</taxon>
        <taxon>Pezizomycotina</taxon>
        <taxon>Leotiomycetes</taxon>
        <taxon>Helotiales</taxon>
        <taxon>Tricladiaceae</taxon>
        <taxon>Cudoniella</taxon>
    </lineage>
</organism>
<protein>
    <submittedName>
        <fullName evidence="1">Uncharacterized protein</fullName>
    </submittedName>
</protein>
<evidence type="ECO:0000313" key="1">
    <source>
        <dbReference type="EMBL" id="KAF4635452.1"/>
    </source>
</evidence>
<accession>A0A8H4RVX3</accession>